<dbReference type="OrthoDB" id="10029630at2759"/>
<feature type="binding site" evidence="19">
    <location>
        <position position="855"/>
    </location>
    <ligand>
        <name>Zn(2+)</name>
        <dbReference type="ChEBI" id="CHEBI:29105"/>
        <label>2</label>
        <note>catalytic</note>
    </ligand>
</feature>
<dbReference type="Gene3D" id="1.10.1370.30">
    <property type="match status" value="3"/>
</dbReference>
<dbReference type="STRING" id="10228.B3RUA8"/>
<feature type="active site" description="Proton acceptor 1" evidence="13">
    <location>
        <position position="856"/>
    </location>
</feature>
<dbReference type="PANTHER" id="PTHR10514:SF27">
    <property type="entry name" value="ANGIOTENSIN-CONVERTING ENZYME"/>
    <property type="match status" value="1"/>
</dbReference>
<dbReference type="GO" id="GO:0005886">
    <property type="term" value="C:plasma membrane"/>
    <property type="evidence" value="ECO:0000318"/>
    <property type="project" value="GO_Central"/>
</dbReference>
<dbReference type="GO" id="GO:0004180">
    <property type="term" value="F:carboxypeptidase activity"/>
    <property type="evidence" value="ECO:0007669"/>
    <property type="project" value="UniProtKB-KW"/>
</dbReference>
<feature type="active site" description="Proton donor 1" evidence="13">
    <location>
        <position position="985"/>
    </location>
</feature>
<feature type="disulfide bond" evidence="20">
    <location>
        <begin position="244"/>
        <end position="262"/>
    </location>
</feature>
<dbReference type="EC" id="3.4.-.-" evidence="21"/>
<evidence type="ECO:0000256" key="10">
    <source>
        <dbReference type="ARBA" id="ARBA00023180"/>
    </source>
</evidence>
<feature type="binding site" evidence="16">
    <location>
        <position position="994"/>
    </location>
    <ligand>
        <name>chloride</name>
        <dbReference type="ChEBI" id="CHEBI:17996"/>
        <label>1</label>
    </ligand>
</feature>
<feature type="active site" description="Proton acceptor 1" evidence="15">
    <location>
        <position position="276"/>
    </location>
</feature>
<evidence type="ECO:0000256" key="6">
    <source>
        <dbReference type="ARBA" id="ARBA00022801"/>
    </source>
</evidence>
<evidence type="ECO:0000256" key="20">
    <source>
        <dbReference type="PROSITE-ProRule" id="PRU01355"/>
    </source>
</evidence>
<dbReference type="PROSITE" id="PS52011">
    <property type="entry name" value="PEPTIDASE_M2"/>
    <property type="match status" value="2"/>
</dbReference>
<dbReference type="SUPFAM" id="SSF55486">
    <property type="entry name" value="Metalloproteases ('zincins'), catalytic domain"/>
    <property type="match status" value="2"/>
</dbReference>
<feature type="binding site" evidence="17">
    <location>
        <position position="883"/>
    </location>
    <ligand>
        <name>Zn(2+)</name>
        <dbReference type="ChEBI" id="CHEBI:29105"/>
        <label>1</label>
        <note>catalytic</note>
    </ligand>
</feature>
<dbReference type="GO" id="GO:0005615">
    <property type="term" value="C:extracellular space"/>
    <property type="evidence" value="ECO:0000318"/>
    <property type="project" value="GO_Central"/>
</dbReference>
<name>B3RUA8_TRIAD</name>
<feature type="disulfide bond" evidence="18">
    <location>
        <begin position="825"/>
        <end position="842"/>
    </location>
</feature>
<dbReference type="InterPro" id="IPR001548">
    <property type="entry name" value="Peptidase_M2"/>
</dbReference>
<dbReference type="HOGENOM" id="CLU_006219_0_0_1"/>
<dbReference type="CTD" id="6753027"/>
<organism evidence="22 23">
    <name type="scientific">Trichoplax adhaerens</name>
    <name type="common">Trichoplax reptans</name>
    <dbReference type="NCBI Taxonomy" id="10228"/>
    <lineage>
        <taxon>Eukaryota</taxon>
        <taxon>Metazoa</taxon>
        <taxon>Placozoa</taxon>
        <taxon>Uniplacotomia</taxon>
        <taxon>Trichoplacea</taxon>
        <taxon>Trichoplacidae</taxon>
        <taxon>Trichoplax</taxon>
    </lineage>
</organism>
<evidence type="ECO:0000256" key="17">
    <source>
        <dbReference type="PIRSR" id="PIRSR601548-3"/>
    </source>
</evidence>
<dbReference type="GO" id="GO:0008237">
    <property type="term" value="F:metallopeptidase activity"/>
    <property type="evidence" value="ECO:0007669"/>
    <property type="project" value="UniProtKB-KW"/>
</dbReference>
<keyword evidence="7 17" id="KW-0862">Zinc</keyword>
<accession>B3RUA8</accession>
<dbReference type="KEGG" id="tad:TRIADDRAFT_37492"/>
<dbReference type="FunCoup" id="B3RUA8">
    <property type="interactions" value="127"/>
</dbReference>
<keyword evidence="23" id="KW-1185">Reference proteome</keyword>
<feature type="disulfide bond" evidence="18">
    <location>
        <begin position="1010"/>
        <end position="1022"/>
    </location>
</feature>
<comment type="catalytic activity">
    <reaction evidence="11">
        <text>Release of a C-terminal dipeptide, oligopeptide-|-Xaa-Yaa, when Xaa is not Pro, and Yaa is neither Asp nor Glu. Thus, conversion of angiotensin I to angiotensin II, with increase in vasoconstrictor activity, but no action on angiotensin II.</text>
        <dbReference type="EC" id="3.4.15.1"/>
    </reaction>
</comment>
<keyword evidence="8 21" id="KW-0482">Metalloprotease</keyword>
<evidence type="ECO:0000256" key="3">
    <source>
        <dbReference type="ARBA" id="ARBA00022670"/>
    </source>
</evidence>
<feature type="glycosylation site" description="N-linked (GlcNAc...) asparagine" evidence="14">
    <location>
        <position position="547"/>
    </location>
</feature>
<keyword evidence="3 21" id="KW-0645">Protease</keyword>
<dbReference type="Pfam" id="PF01401">
    <property type="entry name" value="Peptidase_M2"/>
    <property type="match status" value="2"/>
</dbReference>
<feature type="binding site" evidence="19">
    <location>
        <position position="859"/>
    </location>
    <ligand>
        <name>Zn(2+)</name>
        <dbReference type="ChEBI" id="CHEBI:29105"/>
        <label>2</label>
        <note>catalytic</note>
    </ligand>
</feature>
<dbReference type="MEROPS" id="M02.004"/>
<comment type="cofactor">
    <cofactor evidence="21">
        <name>Zn(2+)</name>
        <dbReference type="ChEBI" id="CHEBI:29105"/>
    </cofactor>
    <text evidence="21">Binds 2 Zn(2+) ions per subunit.</text>
</comment>
<dbReference type="InParanoid" id="B3RUA8"/>
<keyword evidence="6 21" id="KW-0378">Hydrolase</keyword>
<evidence type="ECO:0000256" key="21">
    <source>
        <dbReference type="RuleBase" id="RU361144"/>
    </source>
</evidence>
<keyword evidence="2 21" id="KW-0121">Carboxypeptidase</keyword>
<feature type="binding site" evidence="17">
    <location>
        <position position="859"/>
    </location>
    <ligand>
        <name>Zn(2+)</name>
        <dbReference type="ChEBI" id="CHEBI:29105"/>
        <label>1</label>
        <note>catalytic</note>
    </ligand>
</feature>
<evidence type="ECO:0000256" key="15">
    <source>
        <dbReference type="PIRSR" id="PIRSR601548-11"/>
    </source>
</evidence>
<evidence type="ECO:0000256" key="11">
    <source>
        <dbReference type="ARBA" id="ARBA00036868"/>
    </source>
</evidence>
<evidence type="ECO:0000256" key="5">
    <source>
        <dbReference type="ARBA" id="ARBA00022729"/>
    </source>
</evidence>
<dbReference type="PhylomeDB" id="B3RUA8"/>
<evidence type="ECO:0000256" key="18">
    <source>
        <dbReference type="PIRSR" id="PIRSR601548-4"/>
    </source>
</evidence>
<feature type="glycosylation site" description="N-linked (GlcNAc...) (complex) asparagine" evidence="14">
    <location>
        <position position="579"/>
    </location>
</feature>
<dbReference type="GO" id="GO:0046872">
    <property type="term" value="F:metal ion binding"/>
    <property type="evidence" value="ECO:0007669"/>
    <property type="project" value="UniProtKB-KW"/>
</dbReference>
<proteinExistence type="inferred from homology"/>
<evidence type="ECO:0000256" key="2">
    <source>
        <dbReference type="ARBA" id="ARBA00022645"/>
    </source>
</evidence>
<dbReference type="eggNOG" id="KOG3690">
    <property type="taxonomic scope" value="Eukaryota"/>
</dbReference>
<protein>
    <recommendedName>
        <fullName evidence="12 21">Angiotensin-converting enzyme</fullName>
        <ecNumber evidence="21">3.4.-.-</ecNumber>
    </recommendedName>
</protein>
<dbReference type="EMBL" id="DS985244">
    <property type="protein sequence ID" value="EDV25300.1"/>
    <property type="molecule type" value="Genomic_DNA"/>
</dbReference>
<keyword evidence="5" id="KW-0732">Signal</keyword>
<dbReference type="SMR" id="B3RUA8"/>
<dbReference type="OMA" id="GMPPEFW"/>
<keyword evidence="4 17" id="KW-0479">Metal-binding</keyword>
<evidence type="ECO:0000313" key="23">
    <source>
        <dbReference type="Proteomes" id="UP000009022"/>
    </source>
</evidence>
<dbReference type="PANTHER" id="PTHR10514">
    <property type="entry name" value="ANGIOTENSIN-CONVERTING ENZYME"/>
    <property type="match status" value="1"/>
</dbReference>
<keyword evidence="10 14" id="KW-0325">Glycoprotein</keyword>
<evidence type="ECO:0000256" key="7">
    <source>
        <dbReference type="ARBA" id="ARBA00022833"/>
    </source>
</evidence>
<feature type="disulfide bond" evidence="18">
    <location>
        <begin position="625"/>
        <end position="630"/>
    </location>
</feature>
<dbReference type="GO" id="GO:0006508">
    <property type="term" value="P:proteolysis"/>
    <property type="evidence" value="ECO:0007669"/>
    <property type="project" value="UniProtKB-KW"/>
</dbReference>
<dbReference type="RefSeq" id="XP_002111333.1">
    <property type="nucleotide sequence ID" value="XM_002111297.1"/>
</dbReference>
<comment type="similarity">
    <text evidence="1 20 21">Belongs to the peptidase M2 family.</text>
</comment>
<evidence type="ECO:0000256" key="1">
    <source>
        <dbReference type="ARBA" id="ARBA00008139"/>
    </source>
</evidence>
<dbReference type="AlphaFoldDB" id="B3RUA8"/>
<dbReference type="PRINTS" id="PR00791">
    <property type="entry name" value="PEPDIPTASEA"/>
</dbReference>
<comment type="caution">
    <text evidence="20">Lacks conserved residue(s) required for the propagation of feature annotation.</text>
</comment>
<keyword evidence="9 18" id="KW-1015">Disulfide bond</keyword>
<gene>
    <name evidence="22" type="ORF">TRIADDRAFT_37492</name>
</gene>
<dbReference type="GO" id="GO:0008241">
    <property type="term" value="F:peptidyl-dipeptidase activity"/>
    <property type="evidence" value="ECO:0007669"/>
    <property type="project" value="UniProtKB-EC"/>
</dbReference>
<evidence type="ECO:0000256" key="14">
    <source>
        <dbReference type="PIRSR" id="PIRSR601548-10"/>
    </source>
</evidence>
<evidence type="ECO:0000256" key="13">
    <source>
        <dbReference type="PIRSR" id="PIRSR601548-1"/>
    </source>
</evidence>
<feature type="binding site" evidence="19">
    <location>
        <position position="883"/>
    </location>
    <ligand>
        <name>Zn(2+)</name>
        <dbReference type="ChEBI" id="CHEBI:29105"/>
        <label>2</label>
        <note>catalytic</note>
    </ligand>
</feature>
<evidence type="ECO:0000256" key="4">
    <source>
        <dbReference type="ARBA" id="ARBA00022723"/>
    </source>
</evidence>
<dbReference type="Proteomes" id="UP000009022">
    <property type="component" value="Unassembled WGS sequence"/>
</dbReference>
<evidence type="ECO:0000256" key="9">
    <source>
        <dbReference type="ARBA" id="ARBA00023157"/>
    </source>
</evidence>
<evidence type="ECO:0000256" key="19">
    <source>
        <dbReference type="PIRSR" id="PIRSR601548-8"/>
    </source>
</evidence>
<evidence type="ECO:0000256" key="12">
    <source>
        <dbReference type="ARBA" id="ARBA00039858"/>
    </source>
</evidence>
<evidence type="ECO:0000256" key="8">
    <source>
        <dbReference type="ARBA" id="ARBA00023049"/>
    </source>
</evidence>
<dbReference type="GeneID" id="6753027"/>
<feature type="active site" description="Proton acceptor 2" evidence="15">
    <location>
        <position position="856"/>
    </location>
</feature>
<sequence length="1127" mass="130419">MSADVKRQFFFLTLDDSPKDSTKLQELLATIAKMESTYSKGRVCNKTRCYVLNPDLYSIIGKSRNYDELVFAWKGWRDSVGRNVKRDYMKYVEISNIGATDNNYADEGAYWRVQYELPDEQFFAELEKLWTQMKPFYEQLHGYIRGKLRQKYGKDKISEDGPIPAHLLGNMWAQSWENLYDMVVPYPNQPIVDVTSEMVRQNYTVLKMFELSEEFFLSIGMKKLPEIFWRNSIIEKRKDVAMTCHASAWDLSIDYDVRVKMCTNINQGDLITVHHELGHIQYYLQYWDQPSVYRRGANPGFHEAVGDTLALSVVTPKHLQNIGLLKQVSSSNEADINYLLSQALDKIAFIPFGYLMDQWRWKVFSGEIIPTDYNYNWWELRNKYQGIVPPELRSEIDFDPGAKYHIPASVPYIRYFVSYILQFQFQRSLCQAANKTNEPLYLCSIYQSQEAGEKLSEMLSLGRSKPWPEVLKALTGGTGMDATAIIDYFKPLNDWLTKYNKDNNFKVGWAGNGTVKQQAIKFVMWYQHEAEKIYHKNTWYQWNYSTNLTSHNAKLSAESSINTTAAIVALRRKGHSLQNVSINSEIDRQLRIATFIPASAGSPESEELVGVNNEMDRLYSTGKACNGTTCYSLNPGLDGILAKSRDYNELLFAWHGWRNGTGPSIKPYYIKYVSLMNTLAKQANYSDAGARWRSRYGNNSKAFTDNVQKLWLQLKPFYQNLHAYVRKRLREKYGADKVSRTGPVPAHLFGNMWAQSWINIYDMLVPYPKKQILDVTDEMVKQNYTVKKIFEVADEFFVSMGLERVPKSFWKNSMLEKPKDRQAICHASAWDFYRGDVRFKMCTQINFDDFLTVHHEMGHIQYYLQYGFQPLNYRSGANPAFHEAVGDTISLSVTTPDHLRKVGLLKSSENDQESAINYLMLQALDKIAFLPFGYLVDQWRWKVFDGSITPENYNKAWWELRTKYQGIIPPVSRTEEDFDPGAKYHIPGSTPYIRYFISYIIQFQFQKALCQAAGNTQPLYLCSVYQSKEAGKRLGDMLKLGRSKSWEDAMEAITGQREMDASAIVEYFKPLDDWLKEQNKDEVIGWDTTTTKPQVTTPSTGSAGRAFTWSTLFIALFTCLIAFDLRW</sequence>
<reference evidence="22 23" key="1">
    <citation type="journal article" date="2008" name="Nature">
        <title>The Trichoplax genome and the nature of placozoans.</title>
        <authorList>
            <person name="Srivastava M."/>
            <person name="Begovic E."/>
            <person name="Chapman J."/>
            <person name="Putnam N.H."/>
            <person name="Hellsten U."/>
            <person name="Kawashima T."/>
            <person name="Kuo A."/>
            <person name="Mitros T."/>
            <person name="Salamov A."/>
            <person name="Carpenter M.L."/>
            <person name="Signorovitch A.Y."/>
            <person name="Moreno M.A."/>
            <person name="Kamm K."/>
            <person name="Grimwood J."/>
            <person name="Schmutz J."/>
            <person name="Shapiro H."/>
            <person name="Grigoriev I.V."/>
            <person name="Buss L.W."/>
            <person name="Schierwater B."/>
            <person name="Dellaporta S.L."/>
            <person name="Rokhsar D.S."/>
        </authorList>
    </citation>
    <scope>NUCLEOTIDE SEQUENCE [LARGE SCALE GENOMIC DNA]</scope>
    <source>
        <strain evidence="22 23">Grell-BS-1999</strain>
    </source>
</reference>
<feature type="binding site" evidence="17">
    <location>
        <position position="855"/>
    </location>
    <ligand>
        <name>Zn(2+)</name>
        <dbReference type="ChEBI" id="CHEBI:29105"/>
        <label>1</label>
        <note>catalytic</note>
    </ligand>
</feature>
<evidence type="ECO:0000256" key="16">
    <source>
        <dbReference type="PIRSR" id="PIRSR601548-2"/>
    </source>
</evidence>
<dbReference type="FunFam" id="1.10.1370.30:FF:000004">
    <property type="entry name" value="Angiotensin-converting enzyme"/>
    <property type="match status" value="2"/>
</dbReference>
<evidence type="ECO:0000313" key="22">
    <source>
        <dbReference type="EMBL" id="EDV25300.1"/>
    </source>
</evidence>
<dbReference type="CDD" id="cd06461">
    <property type="entry name" value="M2_ACE"/>
    <property type="match status" value="2"/>
</dbReference>
<feature type="active site" description="Proton donor 2" evidence="15">
    <location>
        <position position="985"/>
    </location>
</feature>
<feature type="active site" description="Proton donor 1" evidence="15">
    <location>
        <position position="405"/>
    </location>
</feature>
<feature type="binding site" evidence="16">
    <location>
        <position position="696"/>
    </location>
    <ligand>
        <name>chloride</name>
        <dbReference type="ChEBI" id="CHEBI:17996"/>
        <label>1</label>
    </ligand>
</feature>